<evidence type="ECO:0000313" key="2">
    <source>
        <dbReference type="EMBL" id="KAF9475489.1"/>
    </source>
</evidence>
<dbReference type="Proteomes" id="UP000807469">
    <property type="component" value="Unassembled WGS sequence"/>
</dbReference>
<evidence type="ECO:0000256" key="1">
    <source>
        <dbReference type="SAM" id="MobiDB-lite"/>
    </source>
</evidence>
<organism evidence="2 3">
    <name type="scientific">Pholiota conissans</name>
    <dbReference type="NCBI Taxonomy" id="109636"/>
    <lineage>
        <taxon>Eukaryota</taxon>
        <taxon>Fungi</taxon>
        <taxon>Dikarya</taxon>
        <taxon>Basidiomycota</taxon>
        <taxon>Agaricomycotina</taxon>
        <taxon>Agaricomycetes</taxon>
        <taxon>Agaricomycetidae</taxon>
        <taxon>Agaricales</taxon>
        <taxon>Agaricineae</taxon>
        <taxon>Strophariaceae</taxon>
        <taxon>Pholiota</taxon>
    </lineage>
</organism>
<feature type="region of interest" description="Disordered" evidence="1">
    <location>
        <begin position="204"/>
        <end position="228"/>
    </location>
</feature>
<keyword evidence="3" id="KW-1185">Reference proteome</keyword>
<proteinExistence type="predicted"/>
<reference evidence="2" key="1">
    <citation type="submission" date="2020-11" db="EMBL/GenBank/DDBJ databases">
        <authorList>
            <consortium name="DOE Joint Genome Institute"/>
            <person name="Ahrendt S."/>
            <person name="Riley R."/>
            <person name="Andreopoulos W."/>
            <person name="Labutti K."/>
            <person name="Pangilinan J."/>
            <person name="Ruiz-Duenas F.J."/>
            <person name="Barrasa J.M."/>
            <person name="Sanchez-Garcia M."/>
            <person name="Camarero S."/>
            <person name="Miyauchi S."/>
            <person name="Serrano A."/>
            <person name="Linde D."/>
            <person name="Babiker R."/>
            <person name="Drula E."/>
            <person name="Ayuso-Fernandez I."/>
            <person name="Pacheco R."/>
            <person name="Padilla G."/>
            <person name="Ferreira P."/>
            <person name="Barriuso J."/>
            <person name="Kellner H."/>
            <person name="Castanera R."/>
            <person name="Alfaro M."/>
            <person name="Ramirez L."/>
            <person name="Pisabarro A.G."/>
            <person name="Kuo A."/>
            <person name="Tritt A."/>
            <person name="Lipzen A."/>
            <person name="He G."/>
            <person name="Yan M."/>
            <person name="Ng V."/>
            <person name="Cullen D."/>
            <person name="Martin F."/>
            <person name="Rosso M.-N."/>
            <person name="Henrissat B."/>
            <person name="Hibbett D."/>
            <person name="Martinez A.T."/>
            <person name="Grigoriev I.V."/>
        </authorList>
    </citation>
    <scope>NUCLEOTIDE SEQUENCE</scope>
    <source>
        <strain evidence="2">CIRM-BRFM 674</strain>
    </source>
</reference>
<gene>
    <name evidence="2" type="ORF">BDN70DRAFT_898117</name>
</gene>
<dbReference type="EMBL" id="MU155330">
    <property type="protein sequence ID" value="KAF9475489.1"/>
    <property type="molecule type" value="Genomic_DNA"/>
</dbReference>
<evidence type="ECO:0000313" key="3">
    <source>
        <dbReference type="Proteomes" id="UP000807469"/>
    </source>
</evidence>
<accession>A0A9P5YU47</accession>
<name>A0A9P5YU47_9AGAR</name>
<feature type="compositionally biased region" description="Basic and acidic residues" evidence="1">
    <location>
        <begin position="210"/>
        <end position="228"/>
    </location>
</feature>
<sequence length="415" mass="46886">MSKYLHHENLRHSKHNQLDPTFPDNIFGSVQWHLPGYLPLAPPTTDAETLLQNVEELAVSFEDLLGYNFEASYLASEAASQSTEIHSNSLPVSINGESHGVQLQDQGQGQGLGANLAATSTTTDLTTTQVAQNHAPDPEIQRSFLQFLVENHNLLQSLPDSSQHSISRIREAFEQNIPVNHLQLVSNPSADLDMMIRRFKPKVATSAIRQESDSRKKNKSEESSTGRFTKRIEDEKAYCRWNEETNALPATAKFVIHERPAEKRQLMSLLLQWSRTQMGGCDDEICHATRTMDGMRAMGGGRRIQSHRVIELKRHRVGCVHPGAGCAYIAHNAVTLGLRIGGREKWTERRVSVIYAESDFVKRRGRERWKGAQWDRSRQEGAPQQWVTEGRTHRGGVPRGLADWHHLMTEGRIKR</sequence>
<protein>
    <submittedName>
        <fullName evidence="2">Uncharacterized protein</fullName>
    </submittedName>
</protein>
<feature type="region of interest" description="Disordered" evidence="1">
    <location>
        <begin position="371"/>
        <end position="400"/>
    </location>
</feature>
<comment type="caution">
    <text evidence="2">The sequence shown here is derived from an EMBL/GenBank/DDBJ whole genome shotgun (WGS) entry which is preliminary data.</text>
</comment>
<dbReference type="AlphaFoldDB" id="A0A9P5YU47"/>